<accession>A0A1S3RPH8</accession>
<organism evidence="2 3">
    <name type="scientific">Salmo salar</name>
    <name type="common">Atlantic salmon</name>
    <dbReference type="NCBI Taxonomy" id="8030"/>
    <lineage>
        <taxon>Eukaryota</taxon>
        <taxon>Metazoa</taxon>
        <taxon>Chordata</taxon>
        <taxon>Craniata</taxon>
        <taxon>Vertebrata</taxon>
        <taxon>Euteleostomi</taxon>
        <taxon>Actinopterygii</taxon>
        <taxon>Neopterygii</taxon>
        <taxon>Teleostei</taxon>
        <taxon>Protacanthopterygii</taxon>
        <taxon>Salmoniformes</taxon>
        <taxon>Salmonidae</taxon>
        <taxon>Salmoninae</taxon>
        <taxon>Salmo</taxon>
    </lineage>
</organism>
<dbReference type="AlphaFoldDB" id="A0A1S3RPH8"/>
<dbReference type="PANTHER" id="PTHR35256:SF1">
    <property type="entry name" value="EXPRESSED SEQUENCE AI429214"/>
    <property type="match status" value="1"/>
</dbReference>
<dbReference type="Pfam" id="PF15379">
    <property type="entry name" value="DUF4606"/>
    <property type="match status" value="1"/>
</dbReference>
<dbReference type="Proteomes" id="UP001652741">
    <property type="component" value="Chromosome ssa05"/>
</dbReference>
<proteinExistence type="predicted"/>
<dbReference type="Bgee" id="ENSSSAG00000068643">
    <property type="expression patterns" value="Expressed in ovary and 22 other cell types or tissues"/>
</dbReference>
<dbReference type="KEGG" id="sasa:106604270"/>
<dbReference type="GeneID" id="106604270"/>
<keyword evidence="2" id="KW-1185">Reference proteome</keyword>
<evidence type="ECO:0000256" key="1">
    <source>
        <dbReference type="SAM" id="MobiDB-lite"/>
    </source>
</evidence>
<feature type="compositionally biased region" description="Polar residues" evidence="1">
    <location>
        <begin position="214"/>
        <end position="230"/>
    </location>
</feature>
<feature type="region of interest" description="Disordered" evidence="1">
    <location>
        <begin position="210"/>
        <end position="230"/>
    </location>
</feature>
<evidence type="ECO:0000313" key="2">
    <source>
        <dbReference type="Proteomes" id="UP001652741"/>
    </source>
</evidence>
<feature type="compositionally biased region" description="Basic and acidic residues" evidence="1">
    <location>
        <begin position="31"/>
        <end position="42"/>
    </location>
</feature>
<dbReference type="OrthoDB" id="9976953at2759"/>
<dbReference type="RefSeq" id="XP_014054230.1">
    <property type="nucleotide sequence ID" value="XM_014198755.2"/>
</dbReference>
<feature type="region of interest" description="Disordered" evidence="1">
    <location>
        <begin position="21"/>
        <end position="50"/>
    </location>
</feature>
<protein>
    <submittedName>
        <fullName evidence="3">Uncharacterized protein isoform X1</fullName>
    </submittedName>
</protein>
<dbReference type="PANTHER" id="PTHR35256">
    <property type="entry name" value="CHROMOSOME 8 OPEN READING FRAME 48"/>
    <property type="match status" value="1"/>
</dbReference>
<name>A0A1S3RPH8_SALSA</name>
<reference evidence="3" key="1">
    <citation type="submission" date="2025-08" db="UniProtKB">
        <authorList>
            <consortium name="RefSeq"/>
        </authorList>
    </citation>
    <scope>IDENTIFICATION</scope>
</reference>
<sequence length="236" mass="27309">MEENEALEIYCRRMITQVNNKLNPETGGESQEERGEEGERTAPRGRGRQVLQSETWRRMIIQIHRKQNTETTAVSERRERQKEKIVRRQRECEDLAGEPVPLQLISALKMKTFTEEMRRAMDTELHDPSVCGVCVQQQAALSLNTFIRRKTTQLDTNTLEDKLHTHLYNRDAVCLLGELLRGLPKPSDSPSRIWEQLQARGRQQLRVPLETEQESGCTQTRERQSGVTLTTIQELS</sequence>
<evidence type="ECO:0000313" key="3">
    <source>
        <dbReference type="RefSeq" id="XP_014054230.1"/>
    </source>
</evidence>
<dbReference type="InterPro" id="IPR027932">
    <property type="entry name" value="DUF4606"/>
</dbReference>
<dbReference type="PaxDb" id="8030-ENSSSAP00000084574"/>
<gene>
    <name evidence="3" type="primary">LOC106604270</name>
</gene>